<dbReference type="Proteomes" id="UP000789405">
    <property type="component" value="Unassembled WGS sequence"/>
</dbReference>
<comment type="caution">
    <text evidence="1">The sequence shown here is derived from an EMBL/GenBank/DDBJ whole genome shotgun (WGS) entry which is preliminary data.</text>
</comment>
<feature type="non-terminal residue" evidence="1">
    <location>
        <position position="1"/>
    </location>
</feature>
<gene>
    <name evidence="1" type="ORF">DERYTH_LOCUS20927</name>
</gene>
<reference evidence="1" key="1">
    <citation type="submission" date="2021-06" db="EMBL/GenBank/DDBJ databases">
        <authorList>
            <person name="Kallberg Y."/>
            <person name="Tangrot J."/>
            <person name="Rosling A."/>
        </authorList>
    </citation>
    <scope>NUCLEOTIDE SEQUENCE</scope>
    <source>
        <strain evidence="1">MA453B</strain>
    </source>
</reference>
<accession>A0A9N9JNC3</accession>
<evidence type="ECO:0000313" key="1">
    <source>
        <dbReference type="EMBL" id="CAG8788544.1"/>
    </source>
</evidence>
<name>A0A9N9JNC3_9GLOM</name>
<proteinExistence type="predicted"/>
<dbReference type="OrthoDB" id="1859733at2759"/>
<feature type="non-terminal residue" evidence="1">
    <location>
        <position position="146"/>
    </location>
</feature>
<sequence>QAARMPVIPVAIPVTVAQLTMYLIVGGYSWHQCVNGEWIFEESRALLFNHENDLSCYPLSPCAATFKNTAVQDAPNVTSLGIRSIISDYDTSQLFATAIGAIPKPDLRDIPLGIEKTSNNSGTGAFSDITYIVRPKTKGGNAPTIP</sequence>
<keyword evidence="2" id="KW-1185">Reference proteome</keyword>
<dbReference type="EMBL" id="CAJVPY010025637">
    <property type="protein sequence ID" value="CAG8788544.1"/>
    <property type="molecule type" value="Genomic_DNA"/>
</dbReference>
<dbReference type="AlphaFoldDB" id="A0A9N9JNC3"/>
<evidence type="ECO:0000313" key="2">
    <source>
        <dbReference type="Proteomes" id="UP000789405"/>
    </source>
</evidence>
<protein>
    <submittedName>
        <fullName evidence="1">9823_t:CDS:1</fullName>
    </submittedName>
</protein>
<organism evidence="1 2">
    <name type="scientific">Dentiscutata erythropus</name>
    <dbReference type="NCBI Taxonomy" id="1348616"/>
    <lineage>
        <taxon>Eukaryota</taxon>
        <taxon>Fungi</taxon>
        <taxon>Fungi incertae sedis</taxon>
        <taxon>Mucoromycota</taxon>
        <taxon>Glomeromycotina</taxon>
        <taxon>Glomeromycetes</taxon>
        <taxon>Diversisporales</taxon>
        <taxon>Gigasporaceae</taxon>
        <taxon>Dentiscutata</taxon>
    </lineage>
</organism>